<comment type="caution">
    <text evidence="1">The sequence shown here is derived from an EMBL/GenBank/DDBJ whole genome shotgun (WGS) entry which is preliminary data.</text>
</comment>
<organism evidence="1 2">
    <name type="scientific">Lupinus albus</name>
    <name type="common">White lupine</name>
    <name type="synonym">Lupinus termis</name>
    <dbReference type="NCBI Taxonomy" id="3870"/>
    <lineage>
        <taxon>Eukaryota</taxon>
        <taxon>Viridiplantae</taxon>
        <taxon>Streptophyta</taxon>
        <taxon>Embryophyta</taxon>
        <taxon>Tracheophyta</taxon>
        <taxon>Spermatophyta</taxon>
        <taxon>Magnoliopsida</taxon>
        <taxon>eudicotyledons</taxon>
        <taxon>Gunneridae</taxon>
        <taxon>Pentapetalae</taxon>
        <taxon>rosids</taxon>
        <taxon>fabids</taxon>
        <taxon>Fabales</taxon>
        <taxon>Fabaceae</taxon>
        <taxon>Papilionoideae</taxon>
        <taxon>50 kb inversion clade</taxon>
        <taxon>genistoids sensu lato</taxon>
        <taxon>core genistoids</taxon>
        <taxon>Genisteae</taxon>
        <taxon>Lupinus</taxon>
    </lineage>
</organism>
<dbReference type="AlphaFoldDB" id="A0A6A4NEQ9"/>
<dbReference type="Proteomes" id="UP000447434">
    <property type="component" value="Chromosome 25"/>
</dbReference>
<proteinExistence type="predicted"/>
<accession>A0A6A4NEQ9</accession>
<gene>
    <name evidence="1" type="ORF">Lalb_Chr25g0285931</name>
</gene>
<dbReference type="EMBL" id="WOCE01000025">
    <property type="protein sequence ID" value="KAE9585147.1"/>
    <property type="molecule type" value="Genomic_DNA"/>
</dbReference>
<reference evidence="2" key="1">
    <citation type="journal article" date="2020" name="Nat. Commun.">
        <title>Genome sequence of the cluster root forming white lupin.</title>
        <authorList>
            <person name="Hufnagel B."/>
            <person name="Marques A."/>
            <person name="Soriano A."/>
            <person name="Marques L."/>
            <person name="Divol F."/>
            <person name="Doumas P."/>
            <person name="Sallet E."/>
            <person name="Mancinotti D."/>
            <person name="Carrere S."/>
            <person name="Marande W."/>
            <person name="Arribat S."/>
            <person name="Keller J."/>
            <person name="Huneau C."/>
            <person name="Blein T."/>
            <person name="Aime D."/>
            <person name="Laguerre M."/>
            <person name="Taylor J."/>
            <person name="Schubert V."/>
            <person name="Nelson M."/>
            <person name="Geu-Flores F."/>
            <person name="Crespi M."/>
            <person name="Gallardo-Guerrero K."/>
            <person name="Delaux P.-M."/>
            <person name="Salse J."/>
            <person name="Berges H."/>
            <person name="Guyot R."/>
            <person name="Gouzy J."/>
            <person name="Peret B."/>
        </authorList>
    </citation>
    <scope>NUCLEOTIDE SEQUENCE [LARGE SCALE GENOMIC DNA]</scope>
    <source>
        <strain evidence="2">cv. Amiga</strain>
    </source>
</reference>
<evidence type="ECO:0000313" key="2">
    <source>
        <dbReference type="Proteomes" id="UP000447434"/>
    </source>
</evidence>
<keyword evidence="2" id="KW-1185">Reference proteome</keyword>
<name>A0A6A4NEQ9_LUPAL</name>
<protein>
    <submittedName>
        <fullName evidence="1">Uncharacterized protein</fullName>
    </submittedName>
</protein>
<evidence type="ECO:0000313" key="1">
    <source>
        <dbReference type="EMBL" id="KAE9585147.1"/>
    </source>
</evidence>
<sequence length="58" mass="6944">MQLKQEMVLLFSLDAILERLERRWWGLCSPCPLVYFRSMDMMFSMSFSWLVSSFLSLS</sequence>